<dbReference type="PIRSF" id="PIRSF003059">
    <property type="entry name" value="Sucrose_phosphorylase"/>
    <property type="match status" value="1"/>
</dbReference>
<feature type="binding site" evidence="5">
    <location>
        <begin position="239"/>
        <end position="241"/>
    </location>
    <ligand>
        <name>substrate</name>
    </ligand>
</feature>
<organism evidence="7 8">
    <name type="scientific">Halanaerobium kushneri</name>
    <dbReference type="NCBI Taxonomy" id="56779"/>
    <lineage>
        <taxon>Bacteria</taxon>
        <taxon>Bacillati</taxon>
        <taxon>Bacillota</taxon>
        <taxon>Clostridia</taxon>
        <taxon>Halanaerobiales</taxon>
        <taxon>Halanaerobiaceae</taxon>
        <taxon>Halanaerobium</taxon>
    </lineage>
</organism>
<comment type="similarity">
    <text evidence="1 4">Belongs to the glycosyl hydrolase 13 family. Sucrose phosphorylase subfamily.</text>
</comment>
<evidence type="ECO:0000313" key="7">
    <source>
        <dbReference type="EMBL" id="SIQ78944.1"/>
    </source>
</evidence>
<sequence length="581" mass="66756">MVFEIPKSKKEILKKKLKFIYDQETAEEFYPELESFIHDFAEKHPELREKNKNAARLSEKDSVVICYGDHIQAEDENPLQSLNNFFENHLKESISTVHILPFFPYSSDDGFSVIDYKEVNPDFGQWSDVEDIRENFSLMFDAVINHISAESEWFKKYKKQQGKYQDYFIEADPELDYSDVTRPRAKPLLTEVETAAGKKHVWTTFSPDQIDLNYESTDLMLDIIEVLLFYAAQGAEIIRLDAIAYLWKEIGTSCIHLPETHKVIQLFKEIFKLVAPETLILTETNVPHEENISYFGNGVDEADMVYNFTLPPLVLYSFLKGDSTKLTEWANSLEELDQGNYFFNFLASHDGVGLRPVEGILSEKEIEKVVDKVKAKGGLVSYKTNSDGSKSPYELNVTYVDAVRDKEKDLKTQVAQFMASQSIMLSMQGVPGIYLHSLLGSENYQEGVEESGANRRINREKLDRDQLLAELNEKGSFRKKVFDQYRKLLQIRKSNQAFSPAAQQEIFNLDSRIFALQRGEGSEKITALTNLSAEEVEVKLPGEIFVDSKQCLNDLISGQEYELKKEQVEITLEPYQISWLK</sequence>
<dbReference type="Gene3D" id="3.90.400.10">
    <property type="entry name" value="Oligo-1,6-glucosidase, Domain 2"/>
    <property type="match status" value="1"/>
</dbReference>
<dbReference type="GO" id="GO:0004645">
    <property type="term" value="F:1,4-alpha-oligoglucan phosphorylase activity"/>
    <property type="evidence" value="ECO:0007669"/>
    <property type="project" value="UniProtKB-UniRule"/>
</dbReference>
<keyword evidence="3 4" id="KW-0808">Transferase</keyword>
<dbReference type="Proteomes" id="UP000185669">
    <property type="component" value="Unassembled WGS sequence"/>
</dbReference>
<dbReference type="RefSeq" id="WP_076544670.1">
    <property type="nucleotide sequence ID" value="NZ_FTNC01000008.1"/>
</dbReference>
<dbReference type="AlphaFoldDB" id="A0A1N6VMB6"/>
<protein>
    <recommendedName>
        <fullName evidence="4">Sucrose 6(F)-phosphate phosphorylase</fullName>
        <ecNumber evidence="4">2.4.1.329</ecNumber>
    </recommendedName>
</protein>
<dbReference type="OrthoDB" id="9805159at2"/>
<dbReference type="PANTHER" id="PTHR38784:SF1">
    <property type="entry name" value="SUCROSE PHOSPHORYLASE"/>
    <property type="match status" value="1"/>
</dbReference>
<dbReference type="GO" id="GO:0005975">
    <property type="term" value="P:carbohydrate metabolic process"/>
    <property type="evidence" value="ECO:0007669"/>
    <property type="project" value="InterPro"/>
</dbReference>
<evidence type="ECO:0000256" key="2">
    <source>
        <dbReference type="ARBA" id="ARBA00022676"/>
    </source>
</evidence>
<evidence type="ECO:0000256" key="5">
    <source>
        <dbReference type="PIRSR" id="PIRSR003059-2"/>
    </source>
</evidence>
<feature type="domain" description="Glycosyl hydrolase family 13 catalytic" evidence="6">
    <location>
        <begin position="74"/>
        <end position="478"/>
    </location>
</feature>
<evidence type="ECO:0000256" key="4">
    <source>
        <dbReference type="PIRNR" id="PIRNR003059"/>
    </source>
</evidence>
<dbReference type="Gene3D" id="2.60.40.1180">
    <property type="entry name" value="Golgi alpha-mannosidase II"/>
    <property type="match status" value="1"/>
</dbReference>
<dbReference type="SMART" id="SM00642">
    <property type="entry name" value="Aamy"/>
    <property type="match status" value="1"/>
</dbReference>
<evidence type="ECO:0000259" key="6">
    <source>
        <dbReference type="SMART" id="SM00642"/>
    </source>
</evidence>
<dbReference type="InterPro" id="IPR006047">
    <property type="entry name" value="GH13_cat_dom"/>
</dbReference>
<feature type="binding site" evidence="5">
    <location>
        <position position="146"/>
    </location>
    <ligand>
        <name>substrate</name>
    </ligand>
</feature>
<dbReference type="CDD" id="cd11356">
    <property type="entry name" value="AmyAc_Sucrose_phosphorylase-like_1"/>
    <property type="match status" value="1"/>
</dbReference>
<dbReference type="InterPro" id="IPR033746">
    <property type="entry name" value="GGa_phosphorylase"/>
</dbReference>
<dbReference type="InterPro" id="IPR013780">
    <property type="entry name" value="Glyco_hydro_b"/>
</dbReference>
<dbReference type="EC" id="2.4.1.329" evidence="4"/>
<dbReference type="SUPFAM" id="SSF51445">
    <property type="entry name" value="(Trans)glycosidases"/>
    <property type="match status" value="1"/>
</dbReference>
<dbReference type="Pfam" id="PF00128">
    <property type="entry name" value="Alpha-amylase"/>
    <property type="match status" value="1"/>
</dbReference>
<reference evidence="8" key="1">
    <citation type="submission" date="2017-01" db="EMBL/GenBank/DDBJ databases">
        <authorList>
            <person name="Varghese N."/>
            <person name="Submissions S."/>
        </authorList>
    </citation>
    <scope>NUCLEOTIDE SEQUENCE [LARGE SCALE GENOMIC DNA]</scope>
    <source>
        <strain evidence="8">ATCC 700103</strain>
    </source>
</reference>
<comment type="catalytic activity">
    <reaction evidence="4">
        <text>sucrose 6(F)-phosphate + phosphate = beta-D-fructose 6-phosphate + alpha-D-glucose 1-phosphate</text>
        <dbReference type="Rhea" id="RHEA:38863"/>
        <dbReference type="ChEBI" id="CHEBI:43474"/>
        <dbReference type="ChEBI" id="CHEBI:57634"/>
        <dbReference type="ChEBI" id="CHEBI:57723"/>
        <dbReference type="ChEBI" id="CHEBI:58601"/>
        <dbReference type="EC" id="2.4.1.329"/>
    </reaction>
</comment>
<gene>
    <name evidence="7" type="ORF">SAMN05421834_10852</name>
</gene>
<dbReference type="InterPro" id="IPR016377">
    <property type="entry name" value="Sucrose_GGa_phosphorylase-rel"/>
</dbReference>
<feature type="binding site" evidence="5">
    <location>
        <begin position="349"/>
        <end position="350"/>
    </location>
    <ligand>
        <name>substrate</name>
    </ligand>
</feature>
<keyword evidence="8" id="KW-1185">Reference proteome</keyword>
<feature type="binding site" evidence="5">
    <location>
        <position position="108"/>
    </location>
    <ligand>
        <name>substrate</name>
    </ligand>
</feature>
<dbReference type="STRING" id="56779.SAMN05421834_10852"/>
<evidence type="ECO:0000313" key="8">
    <source>
        <dbReference type="Proteomes" id="UP000185669"/>
    </source>
</evidence>
<dbReference type="InterPro" id="IPR045857">
    <property type="entry name" value="O16G_dom_2"/>
</dbReference>
<name>A0A1N6VMB6_9FIRM</name>
<dbReference type="EMBL" id="FTNC01000008">
    <property type="protein sequence ID" value="SIQ78944.1"/>
    <property type="molecule type" value="Genomic_DNA"/>
</dbReference>
<accession>A0A1N6VMB6</accession>
<evidence type="ECO:0000256" key="1">
    <source>
        <dbReference type="ARBA" id="ARBA00008452"/>
    </source>
</evidence>
<dbReference type="Gene3D" id="3.20.20.80">
    <property type="entry name" value="Glycosidases"/>
    <property type="match status" value="1"/>
</dbReference>
<dbReference type="PANTHER" id="PTHR38784">
    <property type="entry name" value="SUCROSE PHOSPHORYLASE"/>
    <property type="match status" value="1"/>
</dbReference>
<evidence type="ECO:0000256" key="3">
    <source>
        <dbReference type="ARBA" id="ARBA00022679"/>
    </source>
</evidence>
<feature type="binding site" evidence="5">
    <location>
        <position position="455"/>
    </location>
    <ligand>
        <name>substrate</name>
    </ligand>
</feature>
<keyword evidence="2 4" id="KW-0328">Glycosyltransferase</keyword>
<proteinExistence type="inferred from homology"/>
<dbReference type="InterPro" id="IPR017853">
    <property type="entry name" value="GH"/>
</dbReference>